<evidence type="ECO:0000256" key="1">
    <source>
        <dbReference type="ARBA" id="ARBA00022759"/>
    </source>
</evidence>
<comment type="caution">
    <text evidence="3">The sequence shown here is derived from an EMBL/GenBank/DDBJ whole genome shotgun (WGS) entry which is preliminary data.</text>
</comment>
<keyword evidence="1" id="KW-0540">Nuclease</keyword>
<keyword evidence="4" id="KW-1185">Reference proteome</keyword>
<keyword evidence="1" id="KW-0378">Hydrolase</keyword>
<dbReference type="SMART" id="SM00849">
    <property type="entry name" value="Lactamase_B"/>
    <property type="match status" value="1"/>
</dbReference>
<proteinExistence type="predicted"/>
<dbReference type="InterPro" id="IPR036866">
    <property type="entry name" value="RibonucZ/Hydroxyglut_hydro"/>
</dbReference>
<gene>
    <name evidence="3" type="ORF">SE17_23170</name>
</gene>
<dbReference type="PATRIC" id="fig|186479.3.peg.346"/>
<reference evidence="3 4" key="1">
    <citation type="submission" date="2015-09" db="EMBL/GenBank/DDBJ databases">
        <title>Draft genome sequence of Kouleothrix aurantiaca JCM 19913.</title>
        <authorList>
            <person name="Hemp J."/>
        </authorList>
    </citation>
    <scope>NUCLEOTIDE SEQUENCE [LARGE SCALE GENOMIC DNA]</scope>
    <source>
        <strain evidence="3 4">COM-B</strain>
    </source>
</reference>
<dbReference type="PANTHER" id="PTHR46018">
    <property type="entry name" value="ZINC PHOSPHODIESTERASE ELAC PROTEIN 1"/>
    <property type="match status" value="1"/>
</dbReference>
<evidence type="ECO:0000313" key="3">
    <source>
        <dbReference type="EMBL" id="KPV51098.1"/>
    </source>
</evidence>
<dbReference type="Gene3D" id="3.60.15.10">
    <property type="entry name" value="Ribonuclease Z/Hydroxyacylglutathione hydrolase-like"/>
    <property type="match status" value="1"/>
</dbReference>
<keyword evidence="1" id="KW-0255">Endonuclease</keyword>
<dbReference type="SUPFAM" id="SSF56281">
    <property type="entry name" value="Metallo-hydrolase/oxidoreductase"/>
    <property type="match status" value="1"/>
</dbReference>
<dbReference type="InterPro" id="IPR001279">
    <property type="entry name" value="Metallo-B-lactamas"/>
</dbReference>
<dbReference type="GO" id="GO:0042781">
    <property type="term" value="F:3'-tRNA processing endoribonuclease activity"/>
    <property type="evidence" value="ECO:0007669"/>
    <property type="project" value="TreeGrafter"/>
</dbReference>
<name>A0A0P9FDX7_9CHLR</name>
<evidence type="ECO:0000313" key="4">
    <source>
        <dbReference type="Proteomes" id="UP000050509"/>
    </source>
</evidence>
<protein>
    <submittedName>
        <fullName evidence="3">Beta-lactamase</fullName>
    </submittedName>
</protein>
<dbReference type="PANTHER" id="PTHR46018:SF2">
    <property type="entry name" value="ZINC PHOSPHODIESTERASE ELAC PROTEIN 1"/>
    <property type="match status" value="1"/>
</dbReference>
<accession>A0A0P9FDX7</accession>
<dbReference type="EMBL" id="LJCR01001073">
    <property type="protein sequence ID" value="KPV51098.1"/>
    <property type="molecule type" value="Genomic_DNA"/>
</dbReference>
<dbReference type="Pfam" id="PF12706">
    <property type="entry name" value="Lactamase_B_2"/>
    <property type="match status" value="1"/>
</dbReference>
<dbReference type="Proteomes" id="UP000050509">
    <property type="component" value="Unassembled WGS sequence"/>
</dbReference>
<evidence type="ECO:0000259" key="2">
    <source>
        <dbReference type="SMART" id="SM00849"/>
    </source>
</evidence>
<feature type="domain" description="Metallo-beta-lactamase" evidence="2">
    <location>
        <begin position="18"/>
        <end position="194"/>
    </location>
</feature>
<organism evidence="3 4">
    <name type="scientific">Kouleothrix aurantiaca</name>
    <dbReference type="NCBI Taxonomy" id="186479"/>
    <lineage>
        <taxon>Bacteria</taxon>
        <taxon>Bacillati</taxon>
        <taxon>Chloroflexota</taxon>
        <taxon>Chloroflexia</taxon>
        <taxon>Chloroflexales</taxon>
        <taxon>Roseiflexineae</taxon>
        <taxon>Roseiflexaceae</taxon>
        <taxon>Kouleothrix</taxon>
    </lineage>
</organism>
<sequence length="252" mass="27361">MLRMTLLGVGTAVPDQDRENTHMVWEAPDGLLLIDAGGSTYQRLLRAGLDPLQLRGVFVTHSHTDHINGLPALIFQLALAGYKNRLPIYGNAPTLALLQRIFEAFSLEKYQVEVEWVEVTDGQEVPLGSDSYRLRVASTVHPRPCLALRFEDRASGRVLVYSADTEPCPSVQALAQGAHILIHEATTAQPFAGHTTPRQAGAVAAEAGAERLVLVHFSPKYTMSASQAIEEVQAGGFSGEAEIGREFGTYTL</sequence>
<dbReference type="AlphaFoldDB" id="A0A0P9FDX7"/>